<evidence type="ECO:0000313" key="2">
    <source>
        <dbReference type="EMBL" id="CDZ78571.1"/>
    </source>
</evidence>
<dbReference type="OrthoDB" id="5637986at2"/>
<name>A0A078L093_9GAMM</name>
<organism evidence="2 3">
    <name type="scientific">Legionella massiliensis</name>
    <dbReference type="NCBI Taxonomy" id="1034943"/>
    <lineage>
        <taxon>Bacteria</taxon>
        <taxon>Pseudomonadati</taxon>
        <taxon>Pseudomonadota</taxon>
        <taxon>Gammaproteobacteria</taxon>
        <taxon>Legionellales</taxon>
        <taxon>Legionellaceae</taxon>
        <taxon>Legionella</taxon>
    </lineage>
</organism>
<feature type="compositionally biased region" description="Polar residues" evidence="1">
    <location>
        <begin position="206"/>
        <end position="215"/>
    </location>
</feature>
<accession>A0A078L093</accession>
<dbReference type="AlphaFoldDB" id="A0A078L093"/>
<feature type="region of interest" description="Disordered" evidence="1">
    <location>
        <begin position="19"/>
        <end position="60"/>
    </location>
</feature>
<gene>
    <name evidence="2" type="ORF">BN59_02881</name>
</gene>
<protein>
    <recommendedName>
        <fullName evidence="4">Substrate of the Dot/Icm secretion system</fullName>
    </recommendedName>
</protein>
<dbReference type="EMBL" id="CCSB01000003">
    <property type="protein sequence ID" value="CDZ78571.1"/>
    <property type="molecule type" value="Genomic_DNA"/>
</dbReference>
<evidence type="ECO:0000256" key="1">
    <source>
        <dbReference type="SAM" id="MobiDB-lite"/>
    </source>
</evidence>
<dbReference type="RefSeq" id="WP_044011698.1">
    <property type="nucleotide sequence ID" value="NZ_CCVW01000003.1"/>
</dbReference>
<reference evidence="2 3" key="1">
    <citation type="submission" date="2014-06" db="EMBL/GenBank/DDBJ databases">
        <authorList>
            <person name="Urmite Genomes Urmite Genomes"/>
        </authorList>
    </citation>
    <scope>NUCLEOTIDE SEQUENCE [LARGE SCALE GENOMIC DNA]</scope>
</reference>
<evidence type="ECO:0000313" key="3">
    <source>
        <dbReference type="Proteomes" id="UP000044071"/>
    </source>
</evidence>
<keyword evidence="3" id="KW-1185">Reference proteome</keyword>
<sequence>MTRKSDKELEQERTLQRLAEEQAEREKAALLQQAQEEEEAKRLRALGTQDEENPIPVEVSAKPLGYSEDWIKIVDAYKKEFDKDPGQDGILVFPDKDSMDNFFNKQAAAGHKFFSALVEADGKLTGHFEFSCGDGKRHSGSLEQIKDELTRDLATAGPNKDKVQEGLAKINKYIQETKPNPSQSAKKALRDLTQPSEEQPGYKSPSPLSTDNKPK</sequence>
<dbReference type="eggNOG" id="ENOG5031GMF">
    <property type="taxonomic scope" value="Bacteria"/>
</dbReference>
<feature type="compositionally biased region" description="Basic and acidic residues" evidence="1">
    <location>
        <begin position="19"/>
        <end position="28"/>
    </location>
</feature>
<evidence type="ECO:0008006" key="4">
    <source>
        <dbReference type="Google" id="ProtNLM"/>
    </source>
</evidence>
<feature type="region of interest" description="Disordered" evidence="1">
    <location>
        <begin position="173"/>
        <end position="215"/>
    </location>
</feature>
<dbReference type="Proteomes" id="UP000044071">
    <property type="component" value="Unassembled WGS sequence"/>
</dbReference>
<proteinExistence type="predicted"/>